<dbReference type="Proteomes" id="UP001153332">
    <property type="component" value="Unassembled WGS sequence"/>
</dbReference>
<organism evidence="1 2">
    <name type="scientific">Lasiodiplodia mahajangana</name>
    <dbReference type="NCBI Taxonomy" id="1108764"/>
    <lineage>
        <taxon>Eukaryota</taxon>
        <taxon>Fungi</taxon>
        <taxon>Dikarya</taxon>
        <taxon>Ascomycota</taxon>
        <taxon>Pezizomycotina</taxon>
        <taxon>Dothideomycetes</taxon>
        <taxon>Dothideomycetes incertae sedis</taxon>
        <taxon>Botryosphaeriales</taxon>
        <taxon>Botryosphaeriaceae</taxon>
        <taxon>Lasiodiplodia</taxon>
    </lineage>
</organism>
<reference evidence="1" key="1">
    <citation type="submission" date="2022-12" db="EMBL/GenBank/DDBJ databases">
        <title>Genome Sequence of Lasiodiplodia mahajangana.</title>
        <authorList>
            <person name="Buettner E."/>
        </authorList>
    </citation>
    <scope>NUCLEOTIDE SEQUENCE</scope>
    <source>
        <strain evidence="1">VT137</strain>
    </source>
</reference>
<name>A0ACC2IY30_9PEZI</name>
<gene>
    <name evidence="1" type="ORF">O1611_g10439</name>
</gene>
<protein>
    <submittedName>
        <fullName evidence="1">Uncharacterized protein</fullName>
    </submittedName>
</protein>
<comment type="caution">
    <text evidence="1">The sequence shown here is derived from an EMBL/GenBank/DDBJ whole genome shotgun (WGS) entry which is preliminary data.</text>
</comment>
<evidence type="ECO:0000313" key="1">
    <source>
        <dbReference type="EMBL" id="KAJ8120141.1"/>
    </source>
</evidence>
<sequence length="102" mass="10259">MRAHYSGLVLFALGTLSSVQADTYKLYEQPVKRSFLGDLLGKLNGGGDGSAGDNGGGGQTVTETVRQTITVGGAGLGGLFNNSAQTVTATVTVTQLPDAAAV</sequence>
<evidence type="ECO:0000313" key="2">
    <source>
        <dbReference type="Proteomes" id="UP001153332"/>
    </source>
</evidence>
<dbReference type="EMBL" id="JAPUUL010004182">
    <property type="protein sequence ID" value="KAJ8120141.1"/>
    <property type="molecule type" value="Genomic_DNA"/>
</dbReference>
<accession>A0ACC2IY30</accession>
<proteinExistence type="predicted"/>
<keyword evidence="2" id="KW-1185">Reference proteome</keyword>